<protein>
    <recommendedName>
        <fullName evidence="2">J domain-containing protein</fullName>
    </recommendedName>
</protein>
<reference evidence="1" key="1">
    <citation type="journal article" date="2020" name="Nature">
        <title>Giant virus diversity and host interactions through global metagenomics.</title>
        <authorList>
            <person name="Schulz F."/>
            <person name="Roux S."/>
            <person name="Paez-Espino D."/>
            <person name="Jungbluth S."/>
            <person name="Walsh D.A."/>
            <person name="Denef V.J."/>
            <person name="McMahon K.D."/>
            <person name="Konstantinidis K.T."/>
            <person name="Eloe-Fadrosh E.A."/>
            <person name="Kyrpides N.C."/>
            <person name="Woyke T."/>
        </authorList>
    </citation>
    <scope>NUCLEOTIDE SEQUENCE</scope>
    <source>
        <strain evidence="1">GVMAG-M-3300021473-15</strain>
    </source>
</reference>
<dbReference type="AlphaFoldDB" id="A0A6C0CRA6"/>
<dbReference type="EMBL" id="MN739474">
    <property type="protein sequence ID" value="QHT06757.1"/>
    <property type="molecule type" value="Genomic_DNA"/>
</dbReference>
<evidence type="ECO:0000313" key="1">
    <source>
        <dbReference type="EMBL" id="QHT06757.1"/>
    </source>
</evidence>
<accession>A0A6C0CRA6</accession>
<evidence type="ECO:0008006" key="2">
    <source>
        <dbReference type="Google" id="ProtNLM"/>
    </source>
</evidence>
<proteinExistence type="predicted"/>
<sequence>MDEEFKRVFIEMQQQIHQIHQMNNINIQHVQFQQMGGFSTSDDAQTCHTFFMPQIHFQAFPFQIPFQIPFGHHFPPEFHASPLQTPSIDTLHETADDTKFDVWKTLSVPDKLKTVCEIMKDPDIESDTCDTITTKPELRKFLKIYHPDKLSSERKINIINHSLPILNETRFDELIQELIAIHAEHEFVE</sequence>
<organism evidence="1">
    <name type="scientific">viral metagenome</name>
    <dbReference type="NCBI Taxonomy" id="1070528"/>
    <lineage>
        <taxon>unclassified sequences</taxon>
        <taxon>metagenomes</taxon>
        <taxon>organismal metagenomes</taxon>
    </lineage>
</organism>
<name>A0A6C0CRA6_9ZZZZ</name>